<dbReference type="SUPFAM" id="SSF52172">
    <property type="entry name" value="CheY-like"/>
    <property type="match status" value="1"/>
</dbReference>
<organism evidence="4 5">
    <name type="scientific">Fimbriimonas ginsengisoli Gsoil 348</name>
    <dbReference type="NCBI Taxonomy" id="661478"/>
    <lineage>
        <taxon>Bacteria</taxon>
        <taxon>Bacillati</taxon>
        <taxon>Armatimonadota</taxon>
        <taxon>Fimbriimonadia</taxon>
        <taxon>Fimbriimonadales</taxon>
        <taxon>Fimbriimonadaceae</taxon>
        <taxon>Fimbriimonas</taxon>
    </lineage>
</organism>
<proteinExistence type="predicted"/>
<dbReference type="PANTHER" id="PTHR44591:SF3">
    <property type="entry name" value="RESPONSE REGULATORY DOMAIN-CONTAINING PROTEIN"/>
    <property type="match status" value="1"/>
</dbReference>
<sequence length="129" mass="14305">MIVEDYPDDVLLIERVFSRLPVEIETMHLDDGREAVKLSEAWNPLDEFFDLVLLDSRLPGASGLEMLKALRMSDPMGKVPIVLLIGASGDDFSEVALGYGADACIVKPLAPEAFMDKVRKIAETWLNLN</sequence>
<dbReference type="STRING" id="661478.OP10G_2519"/>
<dbReference type="Pfam" id="PF00072">
    <property type="entry name" value="Response_reg"/>
    <property type="match status" value="1"/>
</dbReference>
<dbReference type="KEGG" id="fgi:OP10G_2519"/>
<evidence type="ECO:0000259" key="3">
    <source>
        <dbReference type="PROSITE" id="PS50110"/>
    </source>
</evidence>
<evidence type="ECO:0000256" key="1">
    <source>
        <dbReference type="ARBA" id="ARBA00022553"/>
    </source>
</evidence>
<dbReference type="AlphaFoldDB" id="A0A068NR75"/>
<dbReference type="InterPro" id="IPR011006">
    <property type="entry name" value="CheY-like_superfamily"/>
</dbReference>
<reference evidence="4 5" key="1">
    <citation type="journal article" date="2014" name="PLoS ONE">
        <title>The first complete genome sequence of the class fimbriimonadia in the phylum armatimonadetes.</title>
        <authorList>
            <person name="Hu Z.Y."/>
            <person name="Wang Y.Z."/>
            <person name="Im W.T."/>
            <person name="Wang S.Y."/>
            <person name="Zhao G.P."/>
            <person name="Zheng H.J."/>
            <person name="Quan Z.X."/>
        </authorList>
    </citation>
    <scope>NUCLEOTIDE SEQUENCE [LARGE SCALE GENOMIC DNA]</scope>
    <source>
        <strain evidence="4">Gsoil 348</strain>
    </source>
</reference>
<dbReference type="eggNOG" id="COG0745">
    <property type="taxonomic scope" value="Bacteria"/>
</dbReference>
<feature type="domain" description="Response regulatory" evidence="3">
    <location>
        <begin position="1"/>
        <end position="122"/>
    </location>
</feature>
<accession>A0A068NR75</accession>
<dbReference type="GO" id="GO:0000160">
    <property type="term" value="P:phosphorelay signal transduction system"/>
    <property type="evidence" value="ECO:0007669"/>
    <property type="project" value="InterPro"/>
</dbReference>
<gene>
    <name evidence="4" type="ORF">OP10G_2519</name>
</gene>
<dbReference type="Proteomes" id="UP000027982">
    <property type="component" value="Chromosome"/>
</dbReference>
<name>A0A068NR75_FIMGI</name>
<evidence type="ECO:0000256" key="2">
    <source>
        <dbReference type="PROSITE-ProRule" id="PRU00169"/>
    </source>
</evidence>
<dbReference type="SMART" id="SM00448">
    <property type="entry name" value="REC"/>
    <property type="match status" value="1"/>
</dbReference>
<feature type="modified residue" description="4-aspartylphosphate" evidence="2">
    <location>
        <position position="55"/>
    </location>
</feature>
<keyword evidence="1 2" id="KW-0597">Phosphoprotein</keyword>
<evidence type="ECO:0000313" key="4">
    <source>
        <dbReference type="EMBL" id="AIE85887.1"/>
    </source>
</evidence>
<dbReference type="InterPro" id="IPR001789">
    <property type="entry name" value="Sig_transdc_resp-reg_receiver"/>
</dbReference>
<dbReference type="InterPro" id="IPR050595">
    <property type="entry name" value="Bact_response_regulator"/>
</dbReference>
<keyword evidence="5" id="KW-1185">Reference proteome</keyword>
<dbReference type="PANTHER" id="PTHR44591">
    <property type="entry name" value="STRESS RESPONSE REGULATOR PROTEIN 1"/>
    <property type="match status" value="1"/>
</dbReference>
<dbReference type="PROSITE" id="PS50110">
    <property type="entry name" value="RESPONSE_REGULATORY"/>
    <property type="match status" value="1"/>
</dbReference>
<dbReference type="HOGENOM" id="CLU_000445_69_17_0"/>
<dbReference type="Gene3D" id="3.40.50.2300">
    <property type="match status" value="1"/>
</dbReference>
<dbReference type="EMBL" id="CP007139">
    <property type="protein sequence ID" value="AIE85887.1"/>
    <property type="molecule type" value="Genomic_DNA"/>
</dbReference>
<evidence type="ECO:0000313" key="5">
    <source>
        <dbReference type="Proteomes" id="UP000027982"/>
    </source>
</evidence>
<protein>
    <submittedName>
        <fullName evidence="4">Response regulator receiver domain-containing protein</fullName>
    </submittedName>
</protein>